<feature type="domain" description="G-protein coupled receptors family 1 profile" evidence="9">
    <location>
        <begin position="63"/>
        <end position="311"/>
    </location>
</feature>
<protein>
    <recommendedName>
        <fullName evidence="9">G-protein coupled receptors family 1 profile domain-containing protein</fullName>
    </recommendedName>
</protein>
<name>A0AAD7TD58_9TELE</name>
<dbReference type="PANTHER" id="PTHR24237:SF35">
    <property type="entry name" value="G-PROTEIN COUPLED RECEPTOR 141-RELATED"/>
    <property type="match status" value="1"/>
</dbReference>
<feature type="transmembrane region" description="Helical" evidence="8">
    <location>
        <begin position="293"/>
        <end position="310"/>
    </location>
</feature>
<dbReference type="GO" id="GO:0008142">
    <property type="term" value="F:oxysterol binding"/>
    <property type="evidence" value="ECO:0007669"/>
    <property type="project" value="InterPro"/>
</dbReference>
<evidence type="ECO:0000313" key="10">
    <source>
        <dbReference type="EMBL" id="KAJ8418660.1"/>
    </source>
</evidence>
<dbReference type="InterPro" id="IPR017452">
    <property type="entry name" value="GPCR_Rhodpsn_7TM"/>
</dbReference>
<dbReference type="PROSITE" id="PS50262">
    <property type="entry name" value="G_PROTEIN_RECEP_F1_2"/>
    <property type="match status" value="1"/>
</dbReference>
<proteinExistence type="predicted"/>
<evidence type="ECO:0000313" key="11">
    <source>
        <dbReference type="Proteomes" id="UP001221898"/>
    </source>
</evidence>
<dbReference type="InterPro" id="IPR047160">
    <property type="entry name" value="GP183-like"/>
</dbReference>
<evidence type="ECO:0000256" key="5">
    <source>
        <dbReference type="ARBA" id="ARBA00023136"/>
    </source>
</evidence>
<accession>A0AAD7TD58</accession>
<gene>
    <name evidence="10" type="ORF">AAFF_G00001590</name>
</gene>
<comment type="subcellular location">
    <subcellularLocation>
        <location evidence="1">Membrane</location>
        <topology evidence="1">Multi-pass membrane protein</topology>
    </subcellularLocation>
</comment>
<keyword evidence="7" id="KW-0807">Transducer</keyword>
<dbReference type="GO" id="GO:0016020">
    <property type="term" value="C:membrane"/>
    <property type="evidence" value="ECO:0007669"/>
    <property type="project" value="UniProtKB-SubCell"/>
</dbReference>
<sequence length="311" mass="35210">MYQTSLTSRALSGTTNCLIASSSSCSEMVYSLQGNDASNNTTNNSNLGFRVSLLVIYIVALLGGTIGVFLMARFLKKSKNKISITTTSIINLVVAHSLFLLTLPFRIDYYATNTWRYPFSFCKLVSISIHIHLYLCFFFYMAILIVRLLTCLPSRDSYRPLIAFIASAAVWLLLMVSIFPATWLEYGKMGHYNKGQCFEFHAEIKKDHVKYINITIGGVVIAACAAVVVFQAVVLTKVVKSSQDNLWSQLNFRAQLKNLTFLSIMVFCLLPYHVFRIYYVLNIHDKISWHNEIYLSITTLCCLDLITFLAI</sequence>
<feature type="transmembrane region" description="Helical" evidence="8">
    <location>
        <begin position="259"/>
        <end position="281"/>
    </location>
</feature>
<dbReference type="Gene3D" id="1.20.1070.10">
    <property type="entry name" value="Rhodopsin 7-helix transmembrane proteins"/>
    <property type="match status" value="1"/>
</dbReference>
<dbReference type="EMBL" id="JAINUG010000001">
    <property type="protein sequence ID" value="KAJ8418660.1"/>
    <property type="molecule type" value="Genomic_DNA"/>
</dbReference>
<evidence type="ECO:0000259" key="9">
    <source>
        <dbReference type="PROSITE" id="PS50262"/>
    </source>
</evidence>
<keyword evidence="3 8" id="KW-1133">Transmembrane helix</keyword>
<keyword evidence="4" id="KW-0297">G-protein coupled receptor</keyword>
<evidence type="ECO:0000256" key="2">
    <source>
        <dbReference type="ARBA" id="ARBA00022692"/>
    </source>
</evidence>
<feature type="transmembrane region" description="Helical" evidence="8">
    <location>
        <begin position="49"/>
        <end position="72"/>
    </location>
</feature>
<evidence type="ECO:0000256" key="6">
    <source>
        <dbReference type="ARBA" id="ARBA00023170"/>
    </source>
</evidence>
<dbReference type="AlphaFoldDB" id="A0AAD7TD58"/>
<evidence type="ECO:0000256" key="8">
    <source>
        <dbReference type="SAM" id="Phobius"/>
    </source>
</evidence>
<keyword evidence="11" id="KW-1185">Reference proteome</keyword>
<dbReference type="SUPFAM" id="SSF81321">
    <property type="entry name" value="Family A G protein-coupled receptor-like"/>
    <property type="match status" value="1"/>
</dbReference>
<organism evidence="10 11">
    <name type="scientific">Aldrovandia affinis</name>
    <dbReference type="NCBI Taxonomy" id="143900"/>
    <lineage>
        <taxon>Eukaryota</taxon>
        <taxon>Metazoa</taxon>
        <taxon>Chordata</taxon>
        <taxon>Craniata</taxon>
        <taxon>Vertebrata</taxon>
        <taxon>Euteleostomi</taxon>
        <taxon>Actinopterygii</taxon>
        <taxon>Neopterygii</taxon>
        <taxon>Teleostei</taxon>
        <taxon>Notacanthiformes</taxon>
        <taxon>Halosauridae</taxon>
        <taxon>Aldrovandia</taxon>
    </lineage>
</organism>
<dbReference type="PRINTS" id="PR01157">
    <property type="entry name" value="P2YPURNOCPTR"/>
</dbReference>
<evidence type="ECO:0000256" key="4">
    <source>
        <dbReference type="ARBA" id="ARBA00023040"/>
    </source>
</evidence>
<feature type="transmembrane region" description="Helical" evidence="8">
    <location>
        <begin position="161"/>
        <end position="183"/>
    </location>
</feature>
<feature type="transmembrane region" description="Helical" evidence="8">
    <location>
        <begin position="84"/>
        <end position="107"/>
    </location>
</feature>
<evidence type="ECO:0000256" key="3">
    <source>
        <dbReference type="ARBA" id="ARBA00022989"/>
    </source>
</evidence>
<comment type="caution">
    <text evidence="10">The sequence shown here is derived from an EMBL/GenBank/DDBJ whole genome shotgun (WGS) entry which is preliminary data.</text>
</comment>
<feature type="transmembrane region" description="Helical" evidence="8">
    <location>
        <begin position="211"/>
        <end position="238"/>
    </location>
</feature>
<dbReference type="Proteomes" id="UP001221898">
    <property type="component" value="Unassembled WGS sequence"/>
</dbReference>
<keyword evidence="2 8" id="KW-0812">Transmembrane</keyword>
<feature type="transmembrane region" description="Helical" evidence="8">
    <location>
        <begin position="127"/>
        <end position="149"/>
    </location>
</feature>
<evidence type="ECO:0000256" key="1">
    <source>
        <dbReference type="ARBA" id="ARBA00004141"/>
    </source>
</evidence>
<evidence type="ECO:0000256" key="7">
    <source>
        <dbReference type="ARBA" id="ARBA00023224"/>
    </source>
</evidence>
<dbReference type="PANTHER" id="PTHR24237">
    <property type="entry name" value="G-PROTEIN COUPLED RECEPTOR"/>
    <property type="match status" value="1"/>
</dbReference>
<dbReference type="GO" id="GO:0004930">
    <property type="term" value="F:G protein-coupled receptor activity"/>
    <property type="evidence" value="ECO:0007669"/>
    <property type="project" value="UniProtKB-KW"/>
</dbReference>
<keyword evidence="5 8" id="KW-0472">Membrane</keyword>
<reference evidence="10" key="1">
    <citation type="journal article" date="2023" name="Science">
        <title>Genome structures resolve the early diversification of teleost fishes.</title>
        <authorList>
            <person name="Parey E."/>
            <person name="Louis A."/>
            <person name="Montfort J."/>
            <person name="Bouchez O."/>
            <person name="Roques C."/>
            <person name="Iampietro C."/>
            <person name="Lluch J."/>
            <person name="Castinel A."/>
            <person name="Donnadieu C."/>
            <person name="Desvignes T."/>
            <person name="Floi Bucao C."/>
            <person name="Jouanno E."/>
            <person name="Wen M."/>
            <person name="Mejri S."/>
            <person name="Dirks R."/>
            <person name="Jansen H."/>
            <person name="Henkel C."/>
            <person name="Chen W.J."/>
            <person name="Zahm M."/>
            <person name="Cabau C."/>
            <person name="Klopp C."/>
            <person name="Thompson A.W."/>
            <person name="Robinson-Rechavi M."/>
            <person name="Braasch I."/>
            <person name="Lecointre G."/>
            <person name="Bobe J."/>
            <person name="Postlethwait J.H."/>
            <person name="Berthelot C."/>
            <person name="Roest Crollius H."/>
            <person name="Guiguen Y."/>
        </authorList>
    </citation>
    <scope>NUCLEOTIDE SEQUENCE</scope>
    <source>
        <strain evidence="10">NC1722</strain>
    </source>
</reference>
<keyword evidence="6" id="KW-0675">Receptor</keyword>